<accession>A0AAW0MZM0</accession>
<evidence type="ECO:0000313" key="3">
    <source>
        <dbReference type="Proteomes" id="UP001460270"/>
    </source>
</evidence>
<reference evidence="3" key="1">
    <citation type="submission" date="2024-04" db="EMBL/GenBank/DDBJ databases">
        <title>Salinicola lusitanus LLJ914,a marine bacterium isolated from the Okinawa Trough.</title>
        <authorList>
            <person name="Li J."/>
        </authorList>
    </citation>
    <scope>NUCLEOTIDE SEQUENCE [LARGE SCALE GENOMIC DNA]</scope>
</reference>
<name>A0AAW0MZM0_9GOBI</name>
<comment type="caution">
    <text evidence="2">The sequence shown here is derived from an EMBL/GenBank/DDBJ whole genome shotgun (WGS) entry which is preliminary data.</text>
</comment>
<dbReference type="Proteomes" id="UP001460270">
    <property type="component" value="Unassembled WGS sequence"/>
</dbReference>
<dbReference type="EMBL" id="JBBPFD010000019">
    <property type="protein sequence ID" value="KAK7886065.1"/>
    <property type="molecule type" value="Genomic_DNA"/>
</dbReference>
<gene>
    <name evidence="2" type="ORF">WMY93_025686</name>
</gene>
<evidence type="ECO:0000256" key="1">
    <source>
        <dbReference type="SAM" id="MobiDB-lite"/>
    </source>
</evidence>
<feature type="region of interest" description="Disordered" evidence="1">
    <location>
        <begin position="109"/>
        <end position="131"/>
    </location>
</feature>
<protein>
    <submittedName>
        <fullName evidence="2">Uncharacterized protein</fullName>
    </submittedName>
</protein>
<dbReference type="AlphaFoldDB" id="A0AAW0MZM0"/>
<keyword evidence="3" id="KW-1185">Reference proteome</keyword>
<sequence>MCTGLVVSCKYTYSRRVAKKFIQLGQTVGVDVEARVLSLNEKCVGVGVCDGDDRHSSLLALVLLLRMKNNPTSAWRGAGTGRSVGKNWRGVGTGAGCMVRRHGLGTGPSLGKHWRGATAGTGRGDSRLSTLSGSDWTVDHPGWREVSCGGSEADTGEPGAPVVLNNKAGDGSEALQSKLLMHCKTEEMIDQVGCNSNHMDCMYRYSLCKDCKLNCFPLPTYDPTNIVSYTQWEEKTQTENGKPLLFKVTQKANGDHIRESY</sequence>
<organism evidence="2 3">
    <name type="scientific">Mugilogobius chulae</name>
    <name type="common">yellowstripe goby</name>
    <dbReference type="NCBI Taxonomy" id="88201"/>
    <lineage>
        <taxon>Eukaryota</taxon>
        <taxon>Metazoa</taxon>
        <taxon>Chordata</taxon>
        <taxon>Craniata</taxon>
        <taxon>Vertebrata</taxon>
        <taxon>Euteleostomi</taxon>
        <taxon>Actinopterygii</taxon>
        <taxon>Neopterygii</taxon>
        <taxon>Teleostei</taxon>
        <taxon>Neoteleostei</taxon>
        <taxon>Acanthomorphata</taxon>
        <taxon>Gobiaria</taxon>
        <taxon>Gobiiformes</taxon>
        <taxon>Gobioidei</taxon>
        <taxon>Gobiidae</taxon>
        <taxon>Gobionellinae</taxon>
        <taxon>Mugilogobius</taxon>
    </lineage>
</organism>
<evidence type="ECO:0000313" key="2">
    <source>
        <dbReference type="EMBL" id="KAK7886065.1"/>
    </source>
</evidence>
<proteinExistence type="predicted"/>